<reference evidence="1" key="1">
    <citation type="submission" date="2020-03" db="EMBL/GenBank/DDBJ databases">
        <title>Comparative analysis of multidrug resistant Escherichia coli ST216 isolates from silver gulls in Australia.</title>
        <authorList>
            <person name="Tarabai H."/>
            <person name="Wyrsch E.R."/>
            <person name="Bitar I."/>
            <person name="Djordjevic S.P."/>
            <person name="Dolejska M."/>
        </authorList>
    </citation>
    <scope>NUCLEOTIDE SEQUENCE</scope>
    <source>
        <strain evidence="1">CE1537</strain>
        <plasmid evidence="1">pCE1537-E</plasmid>
    </source>
</reference>
<dbReference type="AlphaFoldDB" id="A0A7T3RHX7"/>
<dbReference type="EMBL" id="MT162143">
    <property type="protein sequence ID" value="QQA03461.1"/>
    <property type="molecule type" value="Genomic_DNA"/>
</dbReference>
<keyword evidence="1" id="KW-0418">Kinase</keyword>
<organism evidence="1">
    <name type="scientific">Escherichia coli</name>
    <dbReference type="NCBI Taxonomy" id="562"/>
    <lineage>
        <taxon>Bacteria</taxon>
        <taxon>Pseudomonadati</taxon>
        <taxon>Pseudomonadota</taxon>
        <taxon>Gammaproteobacteria</taxon>
        <taxon>Enterobacterales</taxon>
        <taxon>Enterobacteriaceae</taxon>
        <taxon>Escherichia</taxon>
    </lineage>
</organism>
<keyword evidence="1" id="KW-0808">Transferase</keyword>
<dbReference type="GO" id="GO:0016301">
    <property type="term" value="F:kinase activity"/>
    <property type="evidence" value="ECO:0007669"/>
    <property type="project" value="UniProtKB-KW"/>
</dbReference>
<proteinExistence type="predicted"/>
<geneLocation type="plasmid" evidence="1">
    <name>pCE1537-E</name>
</geneLocation>
<name>A0A7T3RHX7_ECOLX</name>
<keyword evidence="1" id="KW-0614">Plasmid</keyword>
<accession>A0A7T3RHX7</accession>
<sequence>MANIITCKTKDGKTIQYVDEVIGSGSMKDVYFSPDKSYVVAFYHKPQNEQARERINMITGRYRQNIFEQTGGDYWKGLFCWPTDVVEHADKVGIVVPAYQQHFFFRYGSKNNDFLGIKGREKEGKWFASANNQNKFLDPRERGNTLNYLKVCILLRKVRTSS</sequence>
<evidence type="ECO:0000313" key="1">
    <source>
        <dbReference type="EMBL" id="QQA03461.1"/>
    </source>
</evidence>
<protein>
    <submittedName>
        <fullName evidence="1">Kinase protein</fullName>
    </submittedName>
</protein>